<dbReference type="InterPro" id="IPR001736">
    <property type="entry name" value="PLipase_D/transphosphatidylase"/>
</dbReference>
<keyword evidence="4" id="KW-1185">Reference proteome</keyword>
<feature type="signal peptide" evidence="1">
    <location>
        <begin position="1"/>
        <end position="25"/>
    </location>
</feature>
<dbReference type="PANTHER" id="PTHR21248">
    <property type="entry name" value="CARDIOLIPIN SYNTHASE"/>
    <property type="match status" value="1"/>
</dbReference>
<dbReference type="Gene3D" id="3.30.870.10">
    <property type="entry name" value="Endonuclease Chain A"/>
    <property type="match status" value="2"/>
</dbReference>
<dbReference type="SMART" id="SM00155">
    <property type="entry name" value="PLDc"/>
    <property type="match status" value="2"/>
</dbReference>
<dbReference type="InterPro" id="IPR025202">
    <property type="entry name" value="PLD-like_dom"/>
</dbReference>
<gene>
    <name evidence="3" type="ORF">MNKW57_30220</name>
</gene>
<dbReference type="EMBL" id="BSYJ01000008">
    <property type="protein sequence ID" value="GMG88701.1"/>
    <property type="molecule type" value="Genomic_DNA"/>
</dbReference>
<organism evidence="3 4">
    <name type="scientific">Biformimicrobium ophioploci</name>
    <dbReference type="NCBI Taxonomy" id="3036711"/>
    <lineage>
        <taxon>Bacteria</taxon>
        <taxon>Pseudomonadati</taxon>
        <taxon>Pseudomonadota</taxon>
        <taxon>Gammaproteobacteria</taxon>
        <taxon>Cellvibrionales</taxon>
        <taxon>Microbulbiferaceae</taxon>
        <taxon>Biformimicrobium</taxon>
    </lineage>
</organism>
<evidence type="ECO:0000256" key="1">
    <source>
        <dbReference type="SAM" id="SignalP"/>
    </source>
</evidence>
<dbReference type="PROSITE" id="PS51257">
    <property type="entry name" value="PROKAR_LIPOPROTEIN"/>
    <property type="match status" value="1"/>
</dbReference>
<feature type="domain" description="PLD phosphodiesterase" evidence="2">
    <location>
        <begin position="163"/>
        <end position="190"/>
    </location>
</feature>
<feature type="chain" id="PRO_5045945784" evidence="1">
    <location>
        <begin position="26"/>
        <end position="500"/>
    </location>
</feature>
<evidence type="ECO:0000259" key="2">
    <source>
        <dbReference type="PROSITE" id="PS50035"/>
    </source>
</evidence>
<accession>A0ABQ6M2X0</accession>
<dbReference type="Proteomes" id="UP001224392">
    <property type="component" value="Unassembled WGS sequence"/>
</dbReference>
<dbReference type="CDD" id="cd09111">
    <property type="entry name" value="PLDc_ymdC_like_1"/>
    <property type="match status" value="1"/>
</dbReference>
<feature type="domain" description="PLD phosphodiesterase" evidence="2">
    <location>
        <begin position="395"/>
        <end position="422"/>
    </location>
</feature>
<protein>
    <submittedName>
        <fullName evidence="3">Phospholipase D family protein</fullName>
    </submittedName>
</protein>
<sequence length="500" mass="56008">MRAQARAFFIALSILVTGCAAQLPANPVFPSQYLSAPDNSRLAGNIANLRASRPDKTGVFPLTHPGDAIHTRIAAIRAASKSVDLQVYIFRNDDTGQVISEALLRAAQRGVRVRLLIDDMNNAGVDPLLALLDKEPNIEVRLFNPFAKRKRRLLQLLGDFDRLNRRMHNKTLTIDNIVTFVGGRNIGDEYFGLNTTIAFGDFDFITIGPVVSEVSGQFDLYWNHQLAFPLRNITVVPERKIQERSEESGVTKQAHLRHVGQSRLARALTQDYHFWYWGDASLLHDPPDKILLDKEHYRKFMLGDIVDELNKSSELLILVSPYFVPGENGAEALASAARRGMDIHILTNSLASTDAFPVHGHYRKYRKQLLEAGVHLYETLMVPVESENSDTVVPQRSSLHAKVISIDEKSTFAGSFNMDPRSVFLNTEVGIFIESERLSQELSRAFLDDVRKKTFILRLQGGEIVWHAPDGSVYKSEPDAGFWRRLGATVTGLLPIEGLL</sequence>
<evidence type="ECO:0000313" key="3">
    <source>
        <dbReference type="EMBL" id="GMG88701.1"/>
    </source>
</evidence>
<comment type="caution">
    <text evidence="3">The sequence shown here is derived from an EMBL/GenBank/DDBJ whole genome shotgun (WGS) entry which is preliminary data.</text>
</comment>
<dbReference type="SUPFAM" id="SSF56024">
    <property type="entry name" value="Phospholipase D/nuclease"/>
    <property type="match status" value="2"/>
</dbReference>
<dbReference type="RefSeq" id="WP_285765309.1">
    <property type="nucleotide sequence ID" value="NZ_BSYJ01000008.1"/>
</dbReference>
<name>A0ABQ6M2X0_9GAMM</name>
<dbReference type="CDD" id="cd09113">
    <property type="entry name" value="PLDc_ymdC_like_2"/>
    <property type="match status" value="1"/>
</dbReference>
<dbReference type="PROSITE" id="PS50035">
    <property type="entry name" value="PLD"/>
    <property type="match status" value="2"/>
</dbReference>
<dbReference type="PANTHER" id="PTHR21248:SF12">
    <property type="entry name" value="CARDIOLIPIN SYNTHASE C"/>
    <property type="match status" value="1"/>
</dbReference>
<reference evidence="3 4" key="1">
    <citation type="submission" date="2023-04" db="EMBL/GenBank/DDBJ databases">
        <title>Marinobulbifer ophiurae gen. nov., sp. Nov., isolate from tissue of brittle star Ophioplocus japonicus.</title>
        <authorList>
            <person name="Kawano K."/>
            <person name="Sawayama S."/>
            <person name="Nakagawa S."/>
        </authorList>
    </citation>
    <scope>NUCLEOTIDE SEQUENCE [LARGE SCALE GENOMIC DNA]</scope>
    <source>
        <strain evidence="3 4">NKW57</strain>
    </source>
</reference>
<evidence type="ECO:0000313" key="4">
    <source>
        <dbReference type="Proteomes" id="UP001224392"/>
    </source>
</evidence>
<proteinExistence type="predicted"/>
<keyword evidence="1" id="KW-0732">Signal</keyword>
<dbReference type="Pfam" id="PF13091">
    <property type="entry name" value="PLDc_2"/>
    <property type="match status" value="2"/>
</dbReference>